<keyword evidence="1" id="KW-1133">Transmembrane helix</keyword>
<dbReference type="SMART" id="SM00408">
    <property type="entry name" value="IGc2"/>
    <property type="match status" value="2"/>
</dbReference>
<comment type="caution">
    <text evidence="4">The sequence shown here is derived from an EMBL/GenBank/DDBJ whole genome shotgun (WGS) entry which is preliminary data.</text>
</comment>
<dbReference type="InterPro" id="IPR007110">
    <property type="entry name" value="Ig-like_dom"/>
</dbReference>
<dbReference type="GO" id="GO:0007159">
    <property type="term" value="P:leukocyte cell-cell adhesion"/>
    <property type="evidence" value="ECO:0007669"/>
    <property type="project" value="TreeGrafter"/>
</dbReference>
<feature type="chain" id="PRO_5029703629" description="Ig-like domain-containing protein" evidence="2">
    <location>
        <begin position="23"/>
        <end position="311"/>
    </location>
</feature>
<dbReference type="AlphaFoldDB" id="A0A7J5ZZE5"/>
<feature type="transmembrane region" description="Helical" evidence="1">
    <location>
        <begin position="231"/>
        <end position="252"/>
    </location>
</feature>
<dbReference type="InterPro" id="IPR003599">
    <property type="entry name" value="Ig_sub"/>
</dbReference>
<name>A0A7J5ZZE5_AMEME</name>
<dbReference type="SMART" id="SM00406">
    <property type="entry name" value="IGv"/>
    <property type="match status" value="1"/>
</dbReference>
<dbReference type="InterPro" id="IPR013106">
    <property type="entry name" value="Ig_V-set"/>
</dbReference>
<dbReference type="GO" id="GO:0005886">
    <property type="term" value="C:plasma membrane"/>
    <property type="evidence" value="ECO:0007669"/>
    <property type="project" value="TreeGrafter"/>
</dbReference>
<feature type="domain" description="Ig-like" evidence="3">
    <location>
        <begin position="22"/>
        <end position="120"/>
    </location>
</feature>
<dbReference type="GO" id="GO:0070160">
    <property type="term" value="C:tight junction"/>
    <property type="evidence" value="ECO:0007669"/>
    <property type="project" value="TreeGrafter"/>
</dbReference>
<dbReference type="PANTHER" id="PTHR44663:SF2">
    <property type="entry name" value="JUNCTIONAL ADHESION MOLECULE B"/>
    <property type="match status" value="1"/>
</dbReference>
<feature type="domain" description="Ig-like" evidence="3">
    <location>
        <begin position="129"/>
        <end position="224"/>
    </location>
</feature>
<keyword evidence="1" id="KW-0812">Transmembrane</keyword>
<accession>A0A7J5ZZE5</accession>
<dbReference type="GO" id="GO:0098636">
    <property type="term" value="C:protein complex involved in cell adhesion"/>
    <property type="evidence" value="ECO:0007669"/>
    <property type="project" value="TreeGrafter"/>
</dbReference>
<protein>
    <recommendedName>
        <fullName evidence="3">Ig-like domain-containing protein</fullName>
    </recommendedName>
</protein>
<keyword evidence="1" id="KW-0472">Membrane</keyword>
<sequence length="311" mass="34364">MKNAVFLPVLLPLLLQSVPVTPVTVSTSSAIVKVEEHSEAKLSCEFKTEKEQNPRIEWKKMEEKGTSIVYFNDSFTGFYVGRAKIEGATITLQKVTLKDAAQYRCEVSANGDTLQLGEISVILKVLVPPHIPSCEIPSSALTGSAVILRCMDQYSNPPASYTWYKDKKSVFPPRHTNATYSVNKETGILTFHTVTTADTGLYHCEANNGVGKPKSCVGNHMTIDDLNVPGILAGIVVFCLIITSCTLGVCYAHRQGYFNRHRGRSFWIQQCHGVAHISSQNLNRSEDIPHAGYGPPSQNIQDFKHTQSFML</sequence>
<dbReference type="SUPFAM" id="SSF48726">
    <property type="entry name" value="Immunoglobulin"/>
    <property type="match status" value="2"/>
</dbReference>
<dbReference type="Gene3D" id="2.60.40.10">
    <property type="entry name" value="Immunoglobulins"/>
    <property type="match status" value="2"/>
</dbReference>
<dbReference type="InterPro" id="IPR036179">
    <property type="entry name" value="Ig-like_dom_sf"/>
</dbReference>
<evidence type="ECO:0000313" key="4">
    <source>
        <dbReference type="EMBL" id="KAF4075039.1"/>
    </source>
</evidence>
<feature type="signal peptide" evidence="2">
    <location>
        <begin position="1"/>
        <end position="22"/>
    </location>
</feature>
<dbReference type="InterPro" id="IPR013783">
    <property type="entry name" value="Ig-like_fold"/>
</dbReference>
<keyword evidence="2" id="KW-0732">Signal</keyword>
<gene>
    <name evidence="4" type="ORF">AMELA_G00230030</name>
</gene>
<reference evidence="4 5" key="1">
    <citation type="submission" date="2020-02" db="EMBL/GenBank/DDBJ databases">
        <title>A chromosome-scale genome assembly of the black bullhead catfish (Ameiurus melas).</title>
        <authorList>
            <person name="Wen M."/>
            <person name="Zham M."/>
            <person name="Cabau C."/>
            <person name="Klopp C."/>
            <person name="Donnadieu C."/>
            <person name="Roques C."/>
            <person name="Bouchez O."/>
            <person name="Lampietro C."/>
            <person name="Jouanno E."/>
            <person name="Herpin A."/>
            <person name="Louis A."/>
            <person name="Berthelot C."/>
            <person name="Parey E."/>
            <person name="Roest-Crollius H."/>
            <person name="Braasch I."/>
            <person name="Postlethwait J."/>
            <person name="Robinson-Rechavi M."/>
            <person name="Echchiki A."/>
            <person name="Begum T."/>
            <person name="Montfort J."/>
            <person name="Schartl M."/>
            <person name="Bobe J."/>
            <person name="Guiguen Y."/>
        </authorList>
    </citation>
    <scope>NUCLEOTIDE SEQUENCE [LARGE SCALE GENOMIC DNA]</scope>
    <source>
        <strain evidence="4">M_S1</strain>
        <tissue evidence="4">Blood</tissue>
    </source>
</reference>
<dbReference type="SMART" id="SM00409">
    <property type="entry name" value="IG"/>
    <property type="match status" value="2"/>
</dbReference>
<dbReference type="InterPro" id="IPR042625">
    <property type="entry name" value="JAM2"/>
</dbReference>
<dbReference type="InterPro" id="IPR003598">
    <property type="entry name" value="Ig_sub2"/>
</dbReference>
<evidence type="ECO:0000313" key="5">
    <source>
        <dbReference type="Proteomes" id="UP000593565"/>
    </source>
</evidence>
<dbReference type="EMBL" id="JAAGNN010000021">
    <property type="protein sequence ID" value="KAF4075039.1"/>
    <property type="molecule type" value="Genomic_DNA"/>
</dbReference>
<evidence type="ECO:0000256" key="2">
    <source>
        <dbReference type="SAM" id="SignalP"/>
    </source>
</evidence>
<dbReference type="Pfam" id="PF07686">
    <property type="entry name" value="V-set"/>
    <property type="match status" value="1"/>
</dbReference>
<dbReference type="GO" id="GO:0009986">
    <property type="term" value="C:cell surface"/>
    <property type="evidence" value="ECO:0007669"/>
    <property type="project" value="TreeGrafter"/>
</dbReference>
<evidence type="ECO:0000256" key="1">
    <source>
        <dbReference type="SAM" id="Phobius"/>
    </source>
</evidence>
<evidence type="ECO:0000259" key="3">
    <source>
        <dbReference type="PROSITE" id="PS50835"/>
    </source>
</evidence>
<organism evidence="4 5">
    <name type="scientific">Ameiurus melas</name>
    <name type="common">Black bullhead</name>
    <name type="synonym">Silurus melas</name>
    <dbReference type="NCBI Taxonomy" id="219545"/>
    <lineage>
        <taxon>Eukaryota</taxon>
        <taxon>Metazoa</taxon>
        <taxon>Chordata</taxon>
        <taxon>Craniata</taxon>
        <taxon>Vertebrata</taxon>
        <taxon>Euteleostomi</taxon>
        <taxon>Actinopterygii</taxon>
        <taxon>Neopterygii</taxon>
        <taxon>Teleostei</taxon>
        <taxon>Ostariophysi</taxon>
        <taxon>Siluriformes</taxon>
        <taxon>Ictaluridae</taxon>
        <taxon>Ameiurus</taxon>
    </lineage>
</organism>
<dbReference type="Pfam" id="PF13927">
    <property type="entry name" value="Ig_3"/>
    <property type="match status" value="1"/>
</dbReference>
<dbReference type="Proteomes" id="UP000593565">
    <property type="component" value="Unassembled WGS sequence"/>
</dbReference>
<dbReference type="PROSITE" id="PS50835">
    <property type="entry name" value="IG_LIKE"/>
    <property type="match status" value="2"/>
</dbReference>
<dbReference type="PANTHER" id="PTHR44663">
    <property type="entry name" value="JUNCTIONAL ADHESION MOLECULE B"/>
    <property type="match status" value="1"/>
</dbReference>
<keyword evidence="5" id="KW-1185">Reference proteome</keyword>
<proteinExistence type="predicted"/>